<gene>
    <name evidence="2" type="ORF">J2S45_001605</name>
</gene>
<comment type="caution">
    <text evidence="2">The sequence shown here is derived from an EMBL/GenBank/DDBJ whole genome shotgun (WGS) entry which is preliminary data.</text>
</comment>
<reference evidence="2 3" key="1">
    <citation type="submission" date="2023-07" db="EMBL/GenBank/DDBJ databases">
        <title>Sequencing the genomes of 1000 actinobacteria strains.</title>
        <authorList>
            <person name="Klenk H.-P."/>
        </authorList>
    </citation>
    <scope>NUCLEOTIDE SEQUENCE [LARGE SCALE GENOMIC DNA]</scope>
    <source>
        <strain evidence="2 3">DSM 19515</strain>
    </source>
</reference>
<protein>
    <submittedName>
        <fullName evidence="2">Uncharacterized protein</fullName>
    </submittedName>
</protein>
<sequence>MVKLKRFLFFVGVVLVLISILLTIASMNSSYVLNVFVNGRHSESIVTFSDLGIVALEKTASFTKYLSYGVFSGIIGSIDKKCVL</sequence>
<keyword evidence="1" id="KW-1133">Transmembrane helix</keyword>
<feature type="transmembrane region" description="Helical" evidence="1">
    <location>
        <begin position="7"/>
        <end position="27"/>
    </location>
</feature>
<keyword evidence="1" id="KW-0472">Membrane</keyword>
<keyword evidence="1" id="KW-0812">Transmembrane</keyword>
<dbReference type="EMBL" id="JAUSQL010000001">
    <property type="protein sequence ID" value="MDP9832926.1"/>
    <property type="molecule type" value="Genomic_DNA"/>
</dbReference>
<proteinExistence type="predicted"/>
<keyword evidence="3" id="KW-1185">Reference proteome</keyword>
<evidence type="ECO:0000256" key="1">
    <source>
        <dbReference type="SAM" id="Phobius"/>
    </source>
</evidence>
<name>A0ABT9PJM6_9ACTO</name>
<accession>A0ABT9PJM6</accession>
<organism evidence="2 3">
    <name type="scientific">Trueperella abortisuis</name>
    <dbReference type="NCBI Taxonomy" id="445930"/>
    <lineage>
        <taxon>Bacteria</taxon>
        <taxon>Bacillati</taxon>
        <taxon>Actinomycetota</taxon>
        <taxon>Actinomycetes</taxon>
        <taxon>Actinomycetales</taxon>
        <taxon>Actinomycetaceae</taxon>
        <taxon>Trueperella</taxon>
    </lineage>
</organism>
<evidence type="ECO:0000313" key="2">
    <source>
        <dbReference type="EMBL" id="MDP9832926.1"/>
    </source>
</evidence>
<dbReference type="Proteomes" id="UP001230145">
    <property type="component" value="Unassembled WGS sequence"/>
</dbReference>
<evidence type="ECO:0000313" key="3">
    <source>
        <dbReference type="Proteomes" id="UP001230145"/>
    </source>
</evidence>